<name>A0ABT0KYG9_9GAMM</name>
<evidence type="ECO:0000259" key="2">
    <source>
        <dbReference type="Pfam" id="PF07510"/>
    </source>
</evidence>
<dbReference type="InterPro" id="IPR011089">
    <property type="entry name" value="GmrSD_C"/>
</dbReference>
<dbReference type="InterPro" id="IPR004919">
    <property type="entry name" value="GmrSD_N"/>
</dbReference>
<dbReference type="PANTHER" id="PTHR35149:SF1">
    <property type="entry name" value="DUF5655 DOMAIN-CONTAINING PROTEIN"/>
    <property type="match status" value="1"/>
</dbReference>
<keyword evidence="3" id="KW-0255">Endonuclease</keyword>
<keyword evidence="4" id="KW-1185">Reference proteome</keyword>
<evidence type="ECO:0000313" key="4">
    <source>
        <dbReference type="Proteomes" id="UP001203212"/>
    </source>
</evidence>
<reference evidence="3 4" key="1">
    <citation type="submission" date="2022-01" db="EMBL/GenBank/DDBJ databases">
        <title>Whole genome-based taxonomy of the Shewanellaceae.</title>
        <authorList>
            <person name="Martin-Rodriguez A.J."/>
        </authorList>
    </citation>
    <scope>NUCLEOTIDE SEQUENCE [LARGE SCALE GENOMIC DNA]</scope>
    <source>
        <strain evidence="3 4">JCM 17801</strain>
    </source>
</reference>
<dbReference type="Proteomes" id="UP001203212">
    <property type="component" value="Unassembled WGS sequence"/>
</dbReference>
<keyword evidence="3" id="KW-0540">Nuclease</keyword>
<gene>
    <name evidence="3" type="ORF">L2689_02125</name>
</gene>
<organism evidence="3 4">
    <name type="scientific">Shewanella aestuarii</name>
    <dbReference type="NCBI Taxonomy" id="1028752"/>
    <lineage>
        <taxon>Bacteria</taxon>
        <taxon>Pseudomonadati</taxon>
        <taxon>Pseudomonadota</taxon>
        <taxon>Gammaproteobacteria</taxon>
        <taxon>Alteromonadales</taxon>
        <taxon>Shewanellaceae</taxon>
        <taxon>Shewanella</taxon>
    </lineage>
</organism>
<evidence type="ECO:0000259" key="1">
    <source>
        <dbReference type="Pfam" id="PF03235"/>
    </source>
</evidence>
<sequence>MSQANPVESLSVKAIFDKNTQYIIPIYQRNYAWGAPEIEQLIQDISDAAGLITQSEQSNGSVNVKQTTYYLGSLVVYQRTAQFQQSKVVYETIDGQQRHTTLSILLAYLKHREVLDTDKLEGLVINLTFDSRPKSSRALDDIYTGNTNGESEEPNIHAAFNIIQRFFKTKGLDTGANTQQFLKYLLDNVVILRVVVPPQTDLNHYFEIMNNRGEQLEKHEVLKAKFMASLDSEEERNCFSTIWEACSNMTRYTQMGFQSDLRKAVFGDDWQTMPASFDAIQAKHTSKLQKQDAMTLRDIIANKASSANSYDEAREKQERFGTVIDFSNFLLHVLKLMKTQESVSLDDKKLIDAFISNDFGLRVDAKAFVYELLKQRILFDSYIIKPDQHDEKRKWSLLTLDHSSSSSSFSYINSFGKEQDTTLNEKLMMILAMFHVSNPAMVYKRWLNDALSILNQSTVQKENLIVDGEVYLTELERLSERYFTDITEGKSLAFSEDNSGVLHQGTGVHNFVFNRLDYLLWKRLSDNETFDGIGKINLGKHFDDFQFSFRTSVEHYFPQTDPSGASKMKDVDRFGNLCLISPSSNSKLSNYYPEGKKSFYRENNRAESLKQAIMMSYDKWGPDVIGLENIVKHETLMLEVLSGTKI</sequence>
<proteinExistence type="predicted"/>
<dbReference type="PANTHER" id="PTHR35149">
    <property type="entry name" value="SLL5132 PROTEIN"/>
    <property type="match status" value="1"/>
</dbReference>
<keyword evidence="3" id="KW-0378">Hydrolase</keyword>
<evidence type="ECO:0000313" key="3">
    <source>
        <dbReference type="EMBL" id="MCL1116041.1"/>
    </source>
</evidence>
<dbReference type="RefSeq" id="WP_188839730.1">
    <property type="nucleotide sequence ID" value="NZ_BMOT01000001.1"/>
</dbReference>
<feature type="domain" description="GmrSD restriction endonucleases N-terminal" evidence="1">
    <location>
        <begin position="13"/>
        <end position="227"/>
    </location>
</feature>
<accession>A0ABT0KYG9</accession>
<dbReference type="GO" id="GO:0004519">
    <property type="term" value="F:endonuclease activity"/>
    <property type="evidence" value="ECO:0007669"/>
    <property type="project" value="UniProtKB-KW"/>
</dbReference>
<comment type="caution">
    <text evidence="3">The sequence shown here is derived from an EMBL/GenBank/DDBJ whole genome shotgun (WGS) entry which is preliminary data.</text>
</comment>
<protein>
    <submittedName>
        <fullName evidence="3">DUF262 domain-containing HNH endonuclease family protein</fullName>
    </submittedName>
</protein>
<dbReference type="EMBL" id="JAKILK010000001">
    <property type="protein sequence ID" value="MCL1116041.1"/>
    <property type="molecule type" value="Genomic_DNA"/>
</dbReference>
<dbReference type="Pfam" id="PF07510">
    <property type="entry name" value="GmrSD_C"/>
    <property type="match status" value="1"/>
</dbReference>
<dbReference type="Pfam" id="PF03235">
    <property type="entry name" value="GmrSD_N"/>
    <property type="match status" value="1"/>
</dbReference>
<feature type="domain" description="GmrSD restriction endonucleases C-terminal" evidence="2">
    <location>
        <begin position="514"/>
        <end position="625"/>
    </location>
</feature>